<gene>
    <name evidence="1" type="ORF">D5R40_08445</name>
</gene>
<dbReference type="EMBL" id="RCBY01000033">
    <property type="protein sequence ID" value="RQH47943.1"/>
    <property type="molecule type" value="Genomic_DNA"/>
</dbReference>
<evidence type="ECO:0008006" key="3">
    <source>
        <dbReference type="Google" id="ProtNLM"/>
    </source>
</evidence>
<evidence type="ECO:0000313" key="1">
    <source>
        <dbReference type="EMBL" id="RQH47943.1"/>
    </source>
</evidence>
<sequence>MKNLDKKIQKERVEVDKKLRILKSEKFACQPDAETAARKLFKKFLDHELTEINFQEVQSKSESDFSDQLQVKVSLRESKIELEKKRAGRFILATNVLDQMELTTEEMLSKYKGQQSVERGFRFLGIPSIFN</sequence>
<comment type="caution">
    <text evidence="1">The sequence shown here is derived from an EMBL/GenBank/DDBJ whole genome shotgun (WGS) entry which is preliminary data.</text>
</comment>
<reference evidence="1 2" key="1">
    <citation type="journal article" date="2018" name="ACS Chem. Biol.">
        <title>Ketoreductase domain dysfunction expands chemodiversity: malyngamide biosynthesis in the cyanobacterium Okeania hirsuta.</title>
        <authorList>
            <person name="Moss N.A."/>
            <person name="Leao T."/>
            <person name="Rankin M."/>
            <person name="McCullough T.M."/>
            <person name="Qu P."/>
            <person name="Korobeynikov A."/>
            <person name="Smith J.L."/>
            <person name="Gerwick L."/>
            <person name="Gerwick W.H."/>
        </authorList>
    </citation>
    <scope>NUCLEOTIDE SEQUENCE [LARGE SCALE GENOMIC DNA]</scope>
    <source>
        <strain evidence="1 2">PAB10Feb10-1</strain>
    </source>
</reference>
<name>A0A3N6NU85_9CYAN</name>
<dbReference type="OrthoDB" id="467786at2"/>
<dbReference type="PANTHER" id="PTHR34614">
    <property type="match status" value="1"/>
</dbReference>
<dbReference type="AlphaFoldDB" id="A0A3N6NU85"/>
<protein>
    <recommendedName>
        <fullName evidence="3">IS1634 family transposase</fullName>
    </recommendedName>
</protein>
<evidence type="ECO:0000313" key="2">
    <source>
        <dbReference type="Proteomes" id="UP000269154"/>
    </source>
</evidence>
<organism evidence="1 2">
    <name type="scientific">Okeania hirsuta</name>
    <dbReference type="NCBI Taxonomy" id="1458930"/>
    <lineage>
        <taxon>Bacteria</taxon>
        <taxon>Bacillati</taxon>
        <taxon>Cyanobacteriota</taxon>
        <taxon>Cyanophyceae</taxon>
        <taxon>Oscillatoriophycideae</taxon>
        <taxon>Oscillatoriales</taxon>
        <taxon>Microcoleaceae</taxon>
        <taxon>Okeania</taxon>
    </lineage>
</organism>
<dbReference type="Proteomes" id="UP000269154">
    <property type="component" value="Unassembled WGS sequence"/>
</dbReference>
<dbReference type="PANTHER" id="PTHR34614:SF2">
    <property type="entry name" value="TRANSPOSASE IS4-LIKE DOMAIN-CONTAINING PROTEIN"/>
    <property type="match status" value="1"/>
</dbReference>
<proteinExistence type="predicted"/>
<keyword evidence="2" id="KW-1185">Reference proteome</keyword>
<accession>A0A3N6NU85</accession>